<accession>A0A6M3JJG6</accession>
<organism evidence="1">
    <name type="scientific">viral metagenome</name>
    <dbReference type="NCBI Taxonomy" id="1070528"/>
    <lineage>
        <taxon>unclassified sequences</taxon>
        <taxon>metagenomes</taxon>
        <taxon>organismal metagenomes</taxon>
    </lineage>
</organism>
<gene>
    <name evidence="1" type="ORF">MM415A03880_0004</name>
</gene>
<protein>
    <submittedName>
        <fullName evidence="1">Uncharacterized protein</fullName>
    </submittedName>
</protein>
<sequence length="80" mass="9715">MIMEEKILEIIESKCMIAQSSLSREKLAKEITVHVMEFVEWLCFDQSHYRCGAGWRLGHHIEEHNINEMYQYWWDNVKNK</sequence>
<dbReference type="AlphaFoldDB" id="A0A6M3JJG6"/>
<proteinExistence type="predicted"/>
<name>A0A6M3JJG6_9ZZZZ</name>
<evidence type="ECO:0000313" key="1">
    <source>
        <dbReference type="EMBL" id="QJA70244.1"/>
    </source>
</evidence>
<dbReference type="EMBL" id="MT141776">
    <property type="protein sequence ID" value="QJA70244.1"/>
    <property type="molecule type" value="Genomic_DNA"/>
</dbReference>
<reference evidence="1" key="1">
    <citation type="submission" date="2020-03" db="EMBL/GenBank/DDBJ databases">
        <title>The deep terrestrial virosphere.</title>
        <authorList>
            <person name="Holmfeldt K."/>
            <person name="Nilsson E."/>
            <person name="Simone D."/>
            <person name="Lopez-Fernandez M."/>
            <person name="Wu X."/>
            <person name="de Brujin I."/>
            <person name="Lundin D."/>
            <person name="Andersson A."/>
            <person name="Bertilsson S."/>
            <person name="Dopson M."/>
        </authorList>
    </citation>
    <scope>NUCLEOTIDE SEQUENCE</scope>
    <source>
        <strain evidence="1">MM415A03880</strain>
    </source>
</reference>